<dbReference type="Gene3D" id="2.40.70.10">
    <property type="entry name" value="Acid Proteases"/>
    <property type="match status" value="1"/>
</dbReference>
<sequence>MLGGDVSKIIWEQFKESFYAKFYAKVKLSSKIAPQKNLRSGGLFQWHRQELAAVGRTLRKLSACRSYGRSYGGRWLVGSGVCIKYKQPKHTFDFCPEKLPLSNNEEFLPLLVKRPSMLHVWLELEPLSSMLYVSTPSGKVLLSKEKIKACQIDIENDVLDVTLLVLDMRDFDVILGMDWLSAKNASINCSRKEVVFNPSSAASFKFKGVGTILLPKIISTMKASKLLNQGTWSILASVVHPKEPEVSLSSERMVRDSAGAIKAPYRMAPAELKELKVQLQELLDKGFIQPSVSPWGVPILFMKKRDGLMDLYIDYRELNKVTVKNSYPLPRIDDLFDQLQGATIFSMIDLHSGHHQLRIRDNDIPKTAFRSRYGHYEFIVLSFGLTNAPAVFIDLMNRVFKDFFDTFVIVFIDDILVYSKTEAEHEEHLHQHPVKESIWIQQRLKLLLVGLDHPQSAKFVVF</sequence>
<dbReference type="InterPro" id="IPR021109">
    <property type="entry name" value="Peptidase_aspartic_dom_sf"/>
</dbReference>
<dbReference type="Pfam" id="PF00078">
    <property type="entry name" value="RVT_1"/>
    <property type="match status" value="1"/>
</dbReference>
<feature type="domain" description="Reverse transcriptase" evidence="1">
    <location>
        <begin position="311"/>
        <end position="430"/>
    </location>
</feature>
<evidence type="ECO:0000313" key="5">
    <source>
        <dbReference type="Proteomes" id="UP000321947"/>
    </source>
</evidence>
<accession>A0A5D3CI13</accession>
<dbReference type="InterPro" id="IPR000477">
    <property type="entry name" value="RT_dom"/>
</dbReference>
<gene>
    <name evidence="3" type="ORF">E5676_scaffold952G00140</name>
    <name evidence="2" type="ORF">E6C27_scaffold60G001320</name>
</gene>
<dbReference type="Proteomes" id="UP000321393">
    <property type="component" value="Unassembled WGS sequence"/>
</dbReference>
<reference evidence="4 5" key="1">
    <citation type="submission" date="2019-08" db="EMBL/GenBank/DDBJ databases">
        <title>Draft genome sequences of two oriental melons (Cucumis melo L. var makuwa).</title>
        <authorList>
            <person name="Kwon S.-Y."/>
        </authorList>
    </citation>
    <scope>NUCLEOTIDE SEQUENCE [LARGE SCALE GENOMIC DNA]</scope>
    <source>
        <strain evidence="5">cv. Chang Bougi</strain>
        <strain evidence="4">cv. SW 3</strain>
        <tissue evidence="3">Leaf</tissue>
    </source>
</reference>
<dbReference type="CDD" id="cd01647">
    <property type="entry name" value="RT_LTR"/>
    <property type="match status" value="1"/>
</dbReference>
<dbReference type="Gene3D" id="3.10.10.10">
    <property type="entry name" value="HIV Type 1 Reverse Transcriptase, subunit A, domain 1"/>
    <property type="match status" value="1"/>
</dbReference>
<evidence type="ECO:0000313" key="2">
    <source>
        <dbReference type="EMBL" id="KAA0051742.1"/>
    </source>
</evidence>
<dbReference type="SUPFAM" id="SSF56672">
    <property type="entry name" value="DNA/RNA polymerases"/>
    <property type="match status" value="1"/>
</dbReference>
<evidence type="ECO:0000313" key="4">
    <source>
        <dbReference type="Proteomes" id="UP000321393"/>
    </source>
</evidence>
<dbReference type="InterPro" id="IPR043502">
    <property type="entry name" value="DNA/RNA_pol_sf"/>
</dbReference>
<dbReference type="Proteomes" id="UP000321947">
    <property type="component" value="Unassembled WGS sequence"/>
</dbReference>
<dbReference type="Pfam" id="PF08284">
    <property type="entry name" value="RVP_2"/>
    <property type="match status" value="1"/>
</dbReference>
<protein>
    <submittedName>
        <fullName evidence="3">Ty3-gypsy retrotransposon protein</fullName>
    </submittedName>
</protein>
<organism evidence="3 5">
    <name type="scientific">Cucumis melo var. makuwa</name>
    <name type="common">Oriental melon</name>
    <dbReference type="NCBI Taxonomy" id="1194695"/>
    <lineage>
        <taxon>Eukaryota</taxon>
        <taxon>Viridiplantae</taxon>
        <taxon>Streptophyta</taxon>
        <taxon>Embryophyta</taxon>
        <taxon>Tracheophyta</taxon>
        <taxon>Spermatophyta</taxon>
        <taxon>Magnoliopsida</taxon>
        <taxon>eudicotyledons</taxon>
        <taxon>Gunneridae</taxon>
        <taxon>Pentapetalae</taxon>
        <taxon>rosids</taxon>
        <taxon>fabids</taxon>
        <taxon>Cucurbitales</taxon>
        <taxon>Cucurbitaceae</taxon>
        <taxon>Benincaseae</taxon>
        <taxon>Cucumis</taxon>
    </lineage>
</organism>
<evidence type="ECO:0000313" key="3">
    <source>
        <dbReference type="EMBL" id="TYK11553.1"/>
    </source>
</evidence>
<dbReference type="EMBL" id="SSTE01011134">
    <property type="protein sequence ID" value="KAA0051742.1"/>
    <property type="molecule type" value="Genomic_DNA"/>
</dbReference>
<dbReference type="AlphaFoldDB" id="A0A5D3CI13"/>
<dbReference type="InterPro" id="IPR043128">
    <property type="entry name" value="Rev_trsase/Diguanyl_cyclase"/>
</dbReference>
<proteinExistence type="predicted"/>
<dbReference type="PANTHER" id="PTHR24559">
    <property type="entry name" value="TRANSPOSON TY3-I GAG-POL POLYPROTEIN"/>
    <property type="match status" value="1"/>
</dbReference>
<dbReference type="OrthoDB" id="420169at2759"/>
<dbReference type="CDD" id="cd00303">
    <property type="entry name" value="retropepsin_like"/>
    <property type="match status" value="1"/>
</dbReference>
<comment type="caution">
    <text evidence="3">The sequence shown here is derived from an EMBL/GenBank/DDBJ whole genome shotgun (WGS) entry which is preliminary data.</text>
</comment>
<dbReference type="Gene3D" id="3.30.70.270">
    <property type="match status" value="1"/>
</dbReference>
<evidence type="ECO:0000259" key="1">
    <source>
        <dbReference type="Pfam" id="PF00078"/>
    </source>
</evidence>
<dbReference type="EMBL" id="SSTD01010708">
    <property type="protein sequence ID" value="TYK11553.1"/>
    <property type="molecule type" value="Genomic_DNA"/>
</dbReference>
<dbReference type="PANTHER" id="PTHR24559:SF444">
    <property type="entry name" value="REVERSE TRANSCRIPTASE DOMAIN-CONTAINING PROTEIN"/>
    <property type="match status" value="1"/>
</dbReference>
<name>A0A5D3CI13_CUCMM</name>
<dbReference type="InterPro" id="IPR053134">
    <property type="entry name" value="RNA-dir_DNA_polymerase"/>
</dbReference>